<dbReference type="AlphaFoldDB" id="A0A3M2RZ77"/>
<keyword evidence="3" id="KW-1185">Reference proteome</keyword>
<evidence type="ECO:0000256" key="1">
    <source>
        <dbReference type="SAM" id="MobiDB-lite"/>
    </source>
</evidence>
<accession>A0A3M2RZ77</accession>
<gene>
    <name evidence="2" type="ORF">CDV36_009768</name>
</gene>
<dbReference type="EMBL" id="NKUJ01000197">
    <property type="protein sequence ID" value="RMJ10606.1"/>
    <property type="molecule type" value="Genomic_DNA"/>
</dbReference>
<sequence>MVPLSRIIMLKNTLVNFYKKKRLPPPLNNAPRLSPAQYPTPRRAHRQFRPGSPSDFSARQVQGRVW</sequence>
<comment type="caution">
    <text evidence="2">The sequence shown here is derived from an EMBL/GenBank/DDBJ whole genome shotgun (WGS) entry which is preliminary data.</text>
</comment>
<evidence type="ECO:0000313" key="3">
    <source>
        <dbReference type="Proteomes" id="UP000277212"/>
    </source>
</evidence>
<dbReference type="Proteomes" id="UP000277212">
    <property type="component" value="Unassembled WGS sequence"/>
</dbReference>
<evidence type="ECO:0000313" key="2">
    <source>
        <dbReference type="EMBL" id="RMJ10606.1"/>
    </source>
</evidence>
<name>A0A3M2RZ77_9HYPO</name>
<proteinExistence type="predicted"/>
<reference evidence="2 3" key="1">
    <citation type="submission" date="2017-06" db="EMBL/GenBank/DDBJ databases">
        <title>Comparative genomic analysis of Ambrosia Fusariam Clade fungi.</title>
        <authorList>
            <person name="Stajich J.E."/>
            <person name="Carrillo J."/>
            <person name="Kijimoto T."/>
            <person name="Eskalen A."/>
            <person name="O'Donnell K."/>
            <person name="Kasson M."/>
        </authorList>
    </citation>
    <scope>NUCLEOTIDE SEQUENCE [LARGE SCALE GENOMIC DNA]</scope>
    <source>
        <strain evidence="2">UCR3666</strain>
    </source>
</reference>
<feature type="region of interest" description="Disordered" evidence="1">
    <location>
        <begin position="21"/>
        <end position="66"/>
    </location>
</feature>
<protein>
    <submittedName>
        <fullName evidence="2">Uncharacterized protein</fullName>
    </submittedName>
</protein>
<organism evidence="2 3">
    <name type="scientific">Fusarium kuroshium</name>
    <dbReference type="NCBI Taxonomy" id="2010991"/>
    <lineage>
        <taxon>Eukaryota</taxon>
        <taxon>Fungi</taxon>
        <taxon>Dikarya</taxon>
        <taxon>Ascomycota</taxon>
        <taxon>Pezizomycotina</taxon>
        <taxon>Sordariomycetes</taxon>
        <taxon>Hypocreomycetidae</taxon>
        <taxon>Hypocreales</taxon>
        <taxon>Nectriaceae</taxon>
        <taxon>Fusarium</taxon>
        <taxon>Fusarium solani species complex</taxon>
    </lineage>
</organism>